<gene>
    <name evidence="1" type="ORF">C5S46_00705</name>
</gene>
<comment type="caution">
    <text evidence="1">The sequence shown here is derived from an EMBL/GenBank/DDBJ whole genome shotgun (WGS) entry which is preliminary data.</text>
</comment>
<dbReference type="EMBL" id="QYBA01000021">
    <property type="protein sequence ID" value="TKY92427.1"/>
    <property type="molecule type" value="Genomic_DNA"/>
</dbReference>
<evidence type="ECO:0000313" key="2">
    <source>
        <dbReference type="Proteomes" id="UP000315423"/>
    </source>
</evidence>
<organism evidence="1 2">
    <name type="scientific">Candidatus Methanomarinus sp</name>
    <dbReference type="NCBI Taxonomy" id="3386244"/>
    <lineage>
        <taxon>Archaea</taxon>
        <taxon>Methanobacteriati</taxon>
        <taxon>Methanobacteriota</taxon>
        <taxon>Stenosarchaea group</taxon>
        <taxon>Methanomicrobia</taxon>
        <taxon>Methanosarcinales</taxon>
        <taxon>ANME-2 cluster</taxon>
        <taxon>Candidatus Methanocomedenaceae</taxon>
        <taxon>Candidatus Methanomarinus</taxon>
    </lineage>
</organism>
<accession>A0AC61SCR6</accession>
<protein>
    <submittedName>
        <fullName evidence="1">Uncharacterized protein</fullName>
    </submittedName>
</protein>
<dbReference type="Proteomes" id="UP000315423">
    <property type="component" value="Unassembled WGS sequence"/>
</dbReference>
<evidence type="ECO:0000313" key="1">
    <source>
        <dbReference type="EMBL" id="TKY92427.1"/>
    </source>
</evidence>
<reference evidence="1" key="1">
    <citation type="submission" date="2018-09" db="EMBL/GenBank/DDBJ databases">
        <title>A genomic encyclopedia of anaerobic methanotrophic archaea.</title>
        <authorList>
            <person name="Skennerton C.T."/>
            <person name="Chadwick G.L."/>
            <person name="Laso-Perez R."/>
            <person name="Leu A.O."/>
            <person name="Speth D.R."/>
            <person name="Yu H."/>
            <person name="Morgan-Lang C."/>
            <person name="Hatzenpichler R."/>
            <person name="Goudeau D."/>
            <person name="Malmstrom R."/>
            <person name="Woyke T."/>
            <person name="Hallam S."/>
            <person name="Tyson G.W."/>
            <person name="Wegener G."/>
            <person name="Boetius A."/>
            <person name="Orphan V.J."/>
        </authorList>
    </citation>
    <scope>NUCLEOTIDE SEQUENCE</scope>
    <source>
        <strain evidence="1">CONS3730D10UFb2</strain>
    </source>
</reference>
<sequence>MKTAKKGWVCIIIIIFIMIGIPDVRAQQDYDNPLINGTGFFLSTGQARTFYQGYSLTLMFVNNNANKGWVQLKLNKTVVKSATISPDEIIYYNITSNDTNETVILYFKVSGMYSGEDTHIVTFSPVYQYYNPDLPEPTALPTTYPVNSGNSSGSNNTCTDATPIPGLKIILTTLILGLCSIWFWKISIIK</sequence>
<proteinExistence type="predicted"/>
<name>A0AC61SCR6_9EURY</name>